<keyword evidence="2" id="KW-1185">Reference proteome</keyword>
<organism evidence="1 2">
    <name type="scientific">Aphis glycines</name>
    <name type="common">Soybean aphid</name>
    <dbReference type="NCBI Taxonomy" id="307491"/>
    <lineage>
        <taxon>Eukaryota</taxon>
        <taxon>Metazoa</taxon>
        <taxon>Ecdysozoa</taxon>
        <taxon>Arthropoda</taxon>
        <taxon>Hexapoda</taxon>
        <taxon>Insecta</taxon>
        <taxon>Pterygota</taxon>
        <taxon>Neoptera</taxon>
        <taxon>Paraneoptera</taxon>
        <taxon>Hemiptera</taxon>
        <taxon>Sternorrhyncha</taxon>
        <taxon>Aphidomorpha</taxon>
        <taxon>Aphidoidea</taxon>
        <taxon>Aphididae</taxon>
        <taxon>Aphidini</taxon>
        <taxon>Aphis</taxon>
        <taxon>Aphis</taxon>
    </lineage>
</organism>
<accession>A0A6G0TMT1</accession>
<dbReference type="EMBL" id="VYZN01000025">
    <property type="protein sequence ID" value="KAE9535815.1"/>
    <property type="molecule type" value="Genomic_DNA"/>
</dbReference>
<proteinExistence type="predicted"/>
<reference evidence="1 2" key="1">
    <citation type="submission" date="2019-08" db="EMBL/GenBank/DDBJ databases">
        <title>The genome of the soybean aphid Biotype 1, its phylome, world population structure and adaptation to the North American continent.</title>
        <authorList>
            <person name="Giordano R."/>
            <person name="Donthu R.K."/>
            <person name="Hernandez A.G."/>
            <person name="Wright C.L."/>
            <person name="Zimin A.V."/>
        </authorList>
    </citation>
    <scope>NUCLEOTIDE SEQUENCE [LARGE SCALE GENOMIC DNA]</scope>
    <source>
        <tissue evidence="1">Whole aphids</tissue>
    </source>
</reference>
<evidence type="ECO:0000313" key="2">
    <source>
        <dbReference type="Proteomes" id="UP000475862"/>
    </source>
</evidence>
<evidence type="ECO:0000313" key="1">
    <source>
        <dbReference type="EMBL" id="KAE9535815.1"/>
    </source>
</evidence>
<name>A0A6G0TMT1_APHGL</name>
<gene>
    <name evidence="1" type="ORF">AGLY_007716</name>
</gene>
<protein>
    <submittedName>
        <fullName evidence="1">Uncharacterized protein</fullName>
    </submittedName>
</protein>
<comment type="caution">
    <text evidence="1">The sequence shown here is derived from an EMBL/GenBank/DDBJ whole genome shotgun (WGS) entry which is preliminary data.</text>
</comment>
<dbReference type="Proteomes" id="UP000475862">
    <property type="component" value="Unassembled WGS sequence"/>
</dbReference>
<dbReference type="AlphaFoldDB" id="A0A6G0TMT1"/>
<sequence length="204" mass="24374">MSVSSHRKEKHFLLILQEFIKMPKYKHKKIYDFSTSKLLANFRDFDIFRENLNYKRLKKKIVTSHLYHETIGTDTCVGVANINMNVFASHMDKYNYAKSQNFRNVYCFSYNIITFQLQNNRINTDYILEIYIIFDNRSGNEDITKYKNKQINLSNKTNNDISIKTLNMLLYINRLNLIVRLNKLCMAQRKRVQTLICPQVSELF</sequence>